<proteinExistence type="predicted"/>
<evidence type="ECO:0000313" key="1">
    <source>
        <dbReference type="EMBL" id="GGH00293.1"/>
    </source>
</evidence>
<dbReference type="EMBL" id="BMER01000005">
    <property type="protein sequence ID" value="GGH00293.1"/>
    <property type="molecule type" value="Genomic_DNA"/>
</dbReference>
<name>A0A917I052_9SPHI</name>
<keyword evidence="2" id="KW-1185">Reference proteome</keyword>
<dbReference type="Proteomes" id="UP000660862">
    <property type="component" value="Unassembled WGS sequence"/>
</dbReference>
<evidence type="ECO:0000313" key="2">
    <source>
        <dbReference type="Proteomes" id="UP000660862"/>
    </source>
</evidence>
<reference evidence="1" key="1">
    <citation type="journal article" date="2014" name="Int. J. Syst. Evol. Microbiol.">
        <title>Complete genome sequence of Corynebacterium casei LMG S-19264T (=DSM 44701T), isolated from a smear-ripened cheese.</title>
        <authorList>
            <consortium name="US DOE Joint Genome Institute (JGI-PGF)"/>
            <person name="Walter F."/>
            <person name="Albersmeier A."/>
            <person name="Kalinowski J."/>
            <person name="Ruckert C."/>
        </authorList>
    </citation>
    <scope>NUCLEOTIDE SEQUENCE</scope>
    <source>
        <strain evidence="1">CGMCC 1.12195</strain>
    </source>
</reference>
<gene>
    <name evidence="1" type="ORF">GCM10007415_40310</name>
</gene>
<accession>A0A917I052</accession>
<protein>
    <submittedName>
        <fullName evidence="1">Uncharacterized protein</fullName>
    </submittedName>
</protein>
<organism evidence="1 2">
    <name type="scientific">Parapedobacter pyrenivorans</name>
    <dbReference type="NCBI Taxonomy" id="1305674"/>
    <lineage>
        <taxon>Bacteria</taxon>
        <taxon>Pseudomonadati</taxon>
        <taxon>Bacteroidota</taxon>
        <taxon>Sphingobacteriia</taxon>
        <taxon>Sphingobacteriales</taxon>
        <taxon>Sphingobacteriaceae</taxon>
        <taxon>Parapedobacter</taxon>
    </lineage>
</organism>
<sequence>MSFSCQQTTKPSQKSKPENLKKIEETSNNFGFYKSFGFCNSKVGYFSQQEADDLYADKIIKIDKKNEIESDAFSAFDEEQWKCIKENLNLKNDTSVKIINTNDDFPFEKLVLIDDNYIVVSRDGYFFTFTSKETL</sequence>
<reference evidence="1" key="2">
    <citation type="submission" date="2020-09" db="EMBL/GenBank/DDBJ databases">
        <authorList>
            <person name="Sun Q."/>
            <person name="Zhou Y."/>
        </authorList>
    </citation>
    <scope>NUCLEOTIDE SEQUENCE</scope>
    <source>
        <strain evidence="1">CGMCC 1.12195</strain>
    </source>
</reference>
<dbReference type="AlphaFoldDB" id="A0A917I052"/>
<comment type="caution">
    <text evidence="1">The sequence shown here is derived from an EMBL/GenBank/DDBJ whole genome shotgun (WGS) entry which is preliminary data.</text>
</comment>